<evidence type="ECO:0000313" key="13">
    <source>
        <dbReference type="Proteomes" id="UP000188268"/>
    </source>
</evidence>
<dbReference type="InterPro" id="IPR024788">
    <property type="entry name" value="Malectin-like_Carb-bd_dom"/>
</dbReference>
<accession>A0A1R3GRU0</accession>
<keyword evidence="8" id="KW-1133">Transmembrane helix</keyword>
<gene>
    <name evidence="12" type="ORF">CCACVL1_23891</name>
</gene>
<comment type="subcellular location">
    <subcellularLocation>
        <location evidence="1">Membrane</location>
        <topology evidence="1">Single-pass type I membrane protein</topology>
    </subcellularLocation>
</comment>
<keyword evidence="5" id="KW-0732">Signal</keyword>
<dbReference type="OMA" id="DIILINC"/>
<organism evidence="12 13">
    <name type="scientific">Corchorus capsularis</name>
    <name type="common">Jute</name>
    <dbReference type="NCBI Taxonomy" id="210143"/>
    <lineage>
        <taxon>Eukaryota</taxon>
        <taxon>Viridiplantae</taxon>
        <taxon>Streptophyta</taxon>
        <taxon>Embryophyta</taxon>
        <taxon>Tracheophyta</taxon>
        <taxon>Spermatophyta</taxon>
        <taxon>Magnoliopsida</taxon>
        <taxon>eudicotyledons</taxon>
        <taxon>Gunneridae</taxon>
        <taxon>Pentapetalae</taxon>
        <taxon>rosids</taxon>
        <taxon>malvids</taxon>
        <taxon>Malvales</taxon>
        <taxon>Malvaceae</taxon>
        <taxon>Grewioideae</taxon>
        <taxon>Apeibeae</taxon>
        <taxon>Corchorus</taxon>
    </lineage>
</organism>
<keyword evidence="9" id="KW-0472">Membrane</keyword>
<evidence type="ECO:0000256" key="3">
    <source>
        <dbReference type="ARBA" id="ARBA00022679"/>
    </source>
</evidence>
<evidence type="ECO:0000313" key="12">
    <source>
        <dbReference type="EMBL" id="OMO60766.1"/>
    </source>
</evidence>
<keyword evidence="13" id="KW-1185">Reference proteome</keyword>
<evidence type="ECO:0000256" key="7">
    <source>
        <dbReference type="ARBA" id="ARBA00022840"/>
    </source>
</evidence>
<reference evidence="12 13" key="1">
    <citation type="submission" date="2013-09" db="EMBL/GenBank/DDBJ databases">
        <title>Corchorus capsularis genome sequencing.</title>
        <authorList>
            <person name="Alam M."/>
            <person name="Haque M.S."/>
            <person name="Islam M.S."/>
            <person name="Emdad E.M."/>
            <person name="Islam M.M."/>
            <person name="Ahmed B."/>
            <person name="Halim A."/>
            <person name="Hossen Q.M.M."/>
            <person name="Hossain M.Z."/>
            <person name="Ahmed R."/>
            <person name="Khan M.M."/>
            <person name="Islam R."/>
            <person name="Rashid M.M."/>
            <person name="Khan S.A."/>
            <person name="Rahman M.S."/>
            <person name="Alam M."/>
        </authorList>
    </citation>
    <scope>NUCLEOTIDE SEQUENCE [LARGE SCALE GENOMIC DNA]</scope>
    <source>
        <strain evidence="13">cv. CVL-1</strain>
        <tissue evidence="12">Whole seedling</tissue>
    </source>
</reference>
<keyword evidence="6" id="KW-0547">Nucleotide-binding</keyword>
<keyword evidence="10" id="KW-0325">Glycoprotein</keyword>
<feature type="domain" description="Malectin-like" evidence="11">
    <location>
        <begin position="23"/>
        <end position="310"/>
    </location>
</feature>
<evidence type="ECO:0000256" key="1">
    <source>
        <dbReference type="ARBA" id="ARBA00004479"/>
    </source>
</evidence>
<name>A0A1R3GRU0_COCAP</name>
<evidence type="ECO:0000256" key="9">
    <source>
        <dbReference type="ARBA" id="ARBA00023136"/>
    </source>
</evidence>
<dbReference type="GO" id="GO:0004674">
    <property type="term" value="F:protein serine/threonine kinase activity"/>
    <property type="evidence" value="ECO:0007669"/>
    <property type="project" value="UniProtKB-KW"/>
</dbReference>
<dbReference type="PANTHER" id="PTHR34590">
    <property type="entry name" value="OS03G0124300 PROTEIN-RELATED"/>
    <property type="match status" value="1"/>
</dbReference>
<evidence type="ECO:0000256" key="2">
    <source>
        <dbReference type="ARBA" id="ARBA00022527"/>
    </source>
</evidence>
<dbReference type="OrthoDB" id="993129at2759"/>
<keyword evidence="7" id="KW-0067">ATP-binding</keyword>
<keyword evidence="2" id="KW-0418">Kinase</keyword>
<dbReference type="Proteomes" id="UP000188268">
    <property type="component" value="Unassembled WGS sequence"/>
</dbReference>
<dbReference type="Pfam" id="PF12819">
    <property type="entry name" value="Malectin_like"/>
    <property type="match status" value="1"/>
</dbReference>
<evidence type="ECO:0000256" key="4">
    <source>
        <dbReference type="ARBA" id="ARBA00022692"/>
    </source>
</evidence>
<dbReference type="FunFam" id="2.60.120.430:FF:000003">
    <property type="entry name" value="FERONIA receptor-like kinase"/>
    <property type="match status" value="1"/>
</dbReference>
<keyword evidence="4" id="KW-0812">Transmembrane</keyword>
<sequence>MTFLPLAFAVEQPPYVPIENITLNCGASSDSNGPDGRFWAGDDNGSKFGPNIESSSLSYKADRRGTVDTVPYMTARVSSSEFTYRFNVTQGKKFVRLYFHPASYGNFDQAKAYFSVKTGSFTLLRNFSALLVAQSLGVESFVREYCLDIEENQVLDLIFTPSASNDTYYAFINGIEIVSMPPQLYNLSSPTVETGLRFIGQRSTALETVYRLNVGGRTILPVNDSGMLFRQWSEDFSYVLTDHSYVSANLSVLIKYSKIPSYTAPEEVYRTARSMGPNHTYNKLHNLTWGLPVDSGFTYMVRLHFCEMHDFTDIIPGKRLSQESEDDYGDDDENPVSDSTIDDYHVLFTSGSGSMNIGR</sequence>
<keyword evidence="3" id="KW-0808">Transferase</keyword>
<dbReference type="EMBL" id="AWWV01013647">
    <property type="protein sequence ID" value="OMO60766.1"/>
    <property type="molecule type" value="Genomic_DNA"/>
</dbReference>
<protein>
    <recommendedName>
        <fullName evidence="11">Malectin-like domain-containing protein</fullName>
    </recommendedName>
</protein>
<keyword evidence="2" id="KW-0723">Serine/threonine-protein kinase</keyword>
<dbReference type="STRING" id="210143.A0A1R3GRU0"/>
<dbReference type="GO" id="GO:0005524">
    <property type="term" value="F:ATP binding"/>
    <property type="evidence" value="ECO:0007669"/>
    <property type="project" value="UniProtKB-KW"/>
</dbReference>
<proteinExistence type="predicted"/>
<evidence type="ECO:0000259" key="11">
    <source>
        <dbReference type="Pfam" id="PF12819"/>
    </source>
</evidence>
<comment type="caution">
    <text evidence="12">The sequence shown here is derived from an EMBL/GenBank/DDBJ whole genome shotgun (WGS) entry which is preliminary data.</text>
</comment>
<dbReference type="GO" id="GO:0016020">
    <property type="term" value="C:membrane"/>
    <property type="evidence" value="ECO:0007669"/>
    <property type="project" value="UniProtKB-SubCell"/>
</dbReference>
<dbReference type="Gene3D" id="2.60.120.430">
    <property type="entry name" value="Galactose-binding lectin"/>
    <property type="match status" value="2"/>
</dbReference>
<dbReference type="InterPro" id="IPR045272">
    <property type="entry name" value="ANXUR1/2-like"/>
</dbReference>
<dbReference type="GO" id="GO:0004714">
    <property type="term" value="F:transmembrane receptor protein tyrosine kinase activity"/>
    <property type="evidence" value="ECO:0007669"/>
    <property type="project" value="InterPro"/>
</dbReference>
<dbReference type="PANTHER" id="PTHR34590:SF5">
    <property type="entry name" value="OS04G0586500 PROTEIN"/>
    <property type="match status" value="1"/>
</dbReference>
<evidence type="ECO:0000256" key="6">
    <source>
        <dbReference type="ARBA" id="ARBA00022741"/>
    </source>
</evidence>
<evidence type="ECO:0000256" key="10">
    <source>
        <dbReference type="ARBA" id="ARBA00023180"/>
    </source>
</evidence>
<dbReference type="AlphaFoldDB" id="A0A1R3GRU0"/>
<evidence type="ECO:0000256" key="8">
    <source>
        <dbReference type="ARBA" id="ARBA00022989"/>
    </source>
</evidence>
<evidence type="ECO:0000256" key="5">
    <source>
        <dbReference type="ARBA" id="ARBA00022729"/>
    </source>
</evidence>
<dbReference type="Gramene" id="OMO60766">
    <property type="protein sequence ID" value="OMO60766"/>
    <property type="gene ID" value="CCACVL1_23891"/>
</dbReference>